<dbReference type="InterPro" id="IPR001584">
    <property type="entry name" value="Integrase_cat-core"/>
</dbReference>
<dbReference type="SUPFAM" id="SSF53098">
    <property type="entry name" value="Ribonuclease H-like"/>
    <property type="match status" value="1"/>
</dbReference>
<dbReference type="InterPro" id="IPR043502">
    <property type="entry name" value="DNA/RNA_pol_sf"/>
</dbReference>
<reference evidence="13" key="1">
    <citation type="submission" date="2020-11" db="EMBL/GenBank/DDBJ databases">
        <authorList>
            <person name="Whiteford S."/>
        </authorList>
    </citation>
    <scope>NUCLEOTIDE SEQUENCE</scope>
</reference>
<evidence type="ECO:0000313" key="13">
    <source>
        <dbReference type="EMBL" id="CAG9137599.1"/>
    </source>
</evidence>
<dbReference type="PROSITE" id="PS50878">
    <property type="entry name" value="RT_POL"/>
    <property type="match status" value="1"/>
</dbReference>
<keyword evidence="6" id="KW-0378">Hydrolase</keyword>
<evidence type="ECO:0000256" key="1">
    <source>
        <dbReference type="ARBA" id="ARBA00022670"/>
    </source>
</evidence>
<dbReference type="AlphaFoldDB" id="A0A8S4GBR7"/>
<evidence type="ECO:0000256" key="5">
    <source>
        <dbReference type="ARBA" id="ARBA00022759"/>
    </source>
</evidence>
<keyword evidence="1" id="KW-0645">Protease</keyword>
<evidence type="ECO:0000259" key="12">
    <source>
        <dbReference type="PROSITE" id="PS50994"/>
    </source>
</evidence>
<dbReference type="FunFam" id="3.10.10.10:FF:000007">
    <property type="entry name" value="Retrovirus-related Pol polyprotein from transposon 17.6-like Protein"/>
    <property type="match status" value="1"/>
</dbReference>
<dbReference type="InterPro" id="IPR001878">
    <property type="entry name" value="Znf_CCHC"/>
</dbReference>
<dbReference type="Pfam" id="PF00078">
    <property type="entry name" value="RVT_1"/>
    <property type="match status" value="1"/>
</dbReference>
<keyword evidence="3" id="KW-0548">Nucleotidyltransferase</keyword>
<dbReference type="Pfam" id="PF00098">
    <property type="entry name" value="zf-CCHC"/>
    <property type="match status" value="1"/>
</dbReference>
<evidence type="ECO:0000313" key="14">
    <source>
        <dbReference type="Proteomes" id="UP000653454"/>
    </source>
</evidence>
<keyword evidence="8" id="KW-0479">Metal-binding</keyword>
<dbReference type="SUPFAM" id="SSF57756">
    <property type="entry name" value="Retrovirus zinc finger-like domains"/>
    <property type="match status" value="1"/>
</dbReference>
<evidence type="ECO:0000256" key="3">
    <source>
        <dbReference type="ARBA" id="ARBA00022695"/>
    </source>
</evidence>
<protein>
    <submittedName>
        <fullName evidence="13">(diamondback moth) hypothetical protein</fullName>
    </submittedName>
</protein>
<evidence type="ECO:0000256" key="2">
    <source>
        <dbReference type="ARBA" id="ARBA00022679"/>
    </source>
</evidence>
<dbReference type="GO" id="GO:0004519">
    <property type="term" value="F:endonuclease activity"/>
    <property type="evidence" value="ECO:0007669"/>
    <property type="project" value="UniProtKB-KW"/>
</dbReference>
<dbReference type="InterPro" id="IPR043128">
    <property type="entry name" value="Rev_trsase/Diguanyl_cyclase"/>
</dbReference>
<dbReference type="GO" id="GO:0003964">
    <property type="term" value="F:RNA-directed DNA polymerase activity"/>
    <property type="evidence" value="ECO:0007669"/>
    <property type="project" value="UniProtKB-KW"/>
</dbReference>
<feature type="region of interest" description="Disordered" evidence="9">
    <location>
        <begin position="297"/>
        <end position="320"/>
    </location>
</feature>
<evidence type="ECO:0000256" key="9">
    <source>
        <dbReference type="SAM" id="MobiDB-lite"/>
    </source>
</evidence>
<keyword evidence="7" id="KW-0695">RNA-directed DNA polymerase</keyword>
<dbReference type="PANTHER" id="PTHR37984:SF5">
    <property type="entry name" value="PROTEIN NYNRIN-LIKE"/>
    <property type="match status" value="1"/>
</dbReference>
<dbReference type="CDD" id="cd00303">
    <property type="entry name" value="retropepsin_like"/>
    <property type="match status" value="1"/>
</dbReference>
<dbReference type="GO" id="GO:0008270">
    <property type="term" value="F:zinc ion binding"/>
    <property type="evidence" value="ECO:0007669"/>
    <property type="project" value="UniProtKB-KW"/>
</dbReference>
<keyword evidence="2" id="KW-0808">Transferase</keyword>
<accession>A0A8S4GBR7</accession>
<dbReference type="GO" id="GO:0042575">
    <property type="term" value="C:DNA polymerase complex"/>
    <property type="evidence" value="ECO:0007669"/>
    <property type="project" value="UniProtKB-ARBA"/>
</dbReference>
<dbReference type="GO" id="GO:0003676">
    <property type="term" value="F:nucleic acid binding"/>
    <property type="evidence" value="ECO:0007669"/>
    <property type="project" value="InterPro"/>
</dbReference>
<keyword evidence="8" id="KW-0862">Zinc</keyword>
<dbReference type="InterPro" id="IPR012337">
    <property type="entry name" value="RNaseH-like_sf"/>
</dbReference>
<dbReference type="InterPro" id="IPR021109">
    <property type="entry name" value="Peptidase_aspartic_dom_sf"/>
</dbReference>
<name>A0A8S4GBR7_PLUXY</name>
<dbReference type="PROSITE" id="PS50994">
    <property type="entry name" value="INTEGRASE"/>
    <property type="match status" value="1"/>
</dbReference>
<gene>
    <name evidence="13" type="ORF">PLXY2_LOCUS15852</name>
</gene>
<keyword evidence="8" id="KW-0863">Zinc-finger</keyword>
<evidence type="ECO:0000256" key="4">
    <source>
        <dbReference type="ARBA" id="ARBA00022722"/>
    </source>
</evidence>
<dbReference type="InterPro" id="IPR036875">
    <property type="entry name" value="Znf_CCHC_sf"/>
</dbReference>
<evidence type="ECO:0000256" key="7">
    <source>
        <dbReference type="ARBA" id="ARBA00022918"/>
    </source>
</evidence>
<dbReference type="Gene3D" id="3.30.420.10">
    <property type="entry name" value="Ribonuclease H-like superfamily/Ribonuclease H"/>
    <property type="match status" value="1"/>
</dbReference>
<feature type="domain" description="Reverse transcriptase" evidence="11">
    <location>
        <begin position="567"/>
        <end position="747"/>
    </location>
</feature>
<dbReference type="PROSITE" id="PS50158">
    <property type="entry name" value="ZF_CCHC"/>
    <property type="match status" value="1"/>
</dbReference>
<dbReference type="PANTHER" id="PTHR37984">
    <property type="entry name" value="PROTEIN CBG26694"/>
    <property type="match status" value="1"/>
</dbReference>
<dbReference type="InterPro" id="IPR000477">
    <property type="entry name" value="RT_dom"/>
</dbReference>
<dbReference type="EMBL" id="CAJHNJ030000311">
    <property type="protein sequence ID" value="CAG9137599.1"/>
    <property type="molecule type" value="Genomic_DNA"/>
</dbReference>
<dbReference type="Gene3D" id="2.40.70.10">
    <property type="entry name" value="Acid Proteases"/>
    <property type="match status" value="1"/>
</dbReference>
<dbReference type="CDD" id="cd01647">
    <property type="entry name" value="RT_LTR"/>
    <property type="match status" value="1"/>
</dbReference>
<sequence length="1074" mass="119876">MDANLEVGLGGETPMFGGHGTGHDIASDKILAVNSQSTPEVQNKNQNLSNELLVDASSSINDLSHNESNIPTAQSQCDVESLPESTRLIVEALKSFSSSRSQNYFVSNFDPSIHNIDVWCEEVDRARIANNWQDSECLSRVAGCLRGDARTWLNEWVTQDRSWSNFVREFKPLCPRKLDYANILCETITINSDKFLTYAEYARRMLLRLRIVKGLSEELMVSLVIRGITDPQVRAAAANANLNSEDLVSFLSIYTKPNRSKVDPRQIHGKKRPMHSQNNTLKCFNCGQIGHKSNVCPKKPKLDQNSSSSQKPFQNSESANSSKVTCNFCKKPGHAEDSCFAKDRARSQNKRNVNLCSERPKTDVKNTDVVTAVIQGVPIDVLIDSGALNISMISADVLKYFSCEKKPTRCTLKGISDGTIEADSFVTLTVEFAEISIEADFVIVPGTCMSFPLIVGTDILNRDGVTYIRTKDRQYLTHSSKVAALVNSIVVDEPNSINSPLLGPERVSLLQVIKDFRDFLITGTATTTVTTGKMHINLTNNTPVAYRPYKLSHQEKLIVRDIVRDLLEKGIIRESNSEYASPIILVKKKDGSDRMCVDYRALNKLSSRERYPLPLIDDHIDRLGHFKFFSSLDMATGFHQIPIDEASIHKTAFVTPEGHYEYLRMPYGLTNSPIVYQRIINKTLRSHIEAGYVLVYVDDVLIMSNTVEEGIVRLRDVLKTLTDAGFSINLGKCSFLATKVEYLGRVVSQGQVGPSPRKVEALVNAPIPSNDVGELKRTFTEAVSLFGAPKLLITDRGRMFESAEFIRFLTDIGCDIHHITPEMHHANGQVERYARTVLNMIRIEANHKGASWSEQLWRLQLVLNMTKQKTTQHSALNLLVGIDAVTPVLRSLIRDVAIDNSQQTPRDAWRELCRARANDLLKKNQAQQDTTVNRQRRPPRKFNIDDLVFVIKYSQSTGKLDPGMRGPYRVLKALPSDRYELKLLSGSYGKTTQAAAEYLVPWRGEWCPDTCAAFFEYPVPVPEAKFEDASQRSCNETNDSEAGSSASQGEAQPSGPSSVPGPARTPQEVVEDDS</sequence>
<dbReference type="SUPFAM" id="SSF56672">
    <property type="entry name" value="DNA/RNA polymerases"/>
    <property type="match status" value="1"/>
</dbReference>
<feature type="compositionally biased region" description="Low complexity" evidence="9">
    <location>
        <begin position="1040"/>
        <end position="1055"/>
    </location>
</feature>
<dbReference type="InterPro" id="IPR050951">
    <property type="entry name" value="Retrovirus_Pol_polyprotein"/>
</dbReference>
<feature type="compositionally biased region" description="Polar residues" evidence="9">
    <location>
        <begin position="303"/>
        <end position="320"/>
    </location>
</feature>
<dbReference type="GO" id="GO:0008233">
    <property type="term" value="F:peptidase activity"/>
    <property type="evidence" value="ECO:0007669"/>
    <property type="project" value="UniProtKB-KW"/>
</dbReference>
<dbReference type="Gene3D" id="3.10.10.10">
    <property type="entry name" value="HIV Type 1 Reverse Transcriptase, subunit A, domain 1"/>
    <property type="match status" value="1"/>
</dbReference>
<dbReference type="GO" id="GO:0006508">
    <property type="term" value="P:proteolysis"/>
    <property type="evidence" value="ECO:0007669"/>
    <property type="project" value="UniProtKB-KW"/>
</dbReference>
<evidence type="ECO:0000259" key="11">
    <source>
        <dbReference type="PROSITE" id="PS50878"/>
    </source>
</evidence>
<dbReference type="Gene3D" id="3.30.70.270">
    <property type="match status" value="1"/>
</dbReference>
<dbReference type="InterPro" id="IPR036397">
    <property type="entry name" value="RNaseH_sf"/>
</dbReference>
<evidence type="ECO:0000256" key="8">
    <source>
        <dbReference type="PROSITE-ProRule" id="PRU00047"/>
    </source>
</evidence>
<comment type="caution">
    <text evidence="13">The sequence shown here is derived from an EMBL/GenBank/DDBJ whole genome shotgun (WGS) entry which is preliminary data.</text>
</comment>
<feature type="domain" description="CCHC-type" evidence="10">
    <location>
        <begin position="282"/>
        <end position="298"/>
    </location>
</feature>
<evidence type="ECO:0000256" key="6">
    <source>
        <dbReference type="ARBA" id="ARBA00022801"/>
    </source>
</evidence>
<proteinExistence type="predicted"/>
<feature type="domain" description="Integrase catalytic" evidence="12">
    <location>
        <begin position="766"/>
        <end position="895"/>
    </location>
</feature>
<dbReference type="SMART" id="SM00343">
    <property type="entry name" value="ZnF_C2HC"/>
    <property type="match status" value="2"/>
</dbReference>
<dbReference type="SUPFAM" id="SSF50630">
    <property type="entry name" value="Acid proteases"/>
    <property type="match status" value="1"/>
</dbReference>
<keyword evidence="5" id="KW-0255">Endonuclease</keyword>
<dbReference type="Proteomes" id="UP000653454">
    <property type="component" value="Unassembled WGS sequence"/>
</dbReference>
<dbReference type="Gene3D" id="4.10.60.10">
    <property type="entry name" value="Zinc finger, CCHC-type"/>
    <property type="match status" value="1"/>
</dbReference>
<dbReference type="GO" id="GO:0015074">
    <property type="term" value="P:DNA integration"/>
    <property type="evidence" value="ECO:0007669"/>
    <property type="project" value="InterPro"/>
</dbReference>
<evidence type="ECO:0000259" key="10">
    <source>
        <dbReference type="PROSITE" id="PS50158"/>
    </source>
</evidence>
<keyword evidence="4" id="KW-0540">Nuclease</keyword>
<keyword evidence="14" id="KW-1185">Reference proteome</keyword>
<feature type="region of interest" description="Disordered" evidence="9">
    <location>
        <begin position="1026"/>
        <end position="1074"/>
    </location>
</feature>
<organism evidence="13 14">
    <name type="scientific">Plutella xylostella</name>
    <name type="common">Diamondback moth</name>
    <name type="synonym">Plutella maculipennis</name>
    <dbReference type="NCBI Taxonomy" id="51655"/>
    <lineage>
        <taxon>Eukaryota</taxon>
        <taxon>Metazoa</taxon>
        <taxon>Ecdysozoa</taxon>
        <taxon>Arthropoda</taxon>
        <taxon>Hexapoda</taxon>
        <taxon>Insecta</taxon>
        <taxon>Pterygota</taxon>
        <taxon>Neoptera</taxon>
        <taxon>Endopterygota</taxon>
        <taxon>Lepidoptera</taxon>
        <taxon>Glossata</taxon>
        <taxon>Ditrysia</taxon>
        <taxon>Yponomeutoidea</taxon>
        <taxon>Plutellidae</taxon>
        <taxon>Plutella</taxon>
    </lineage>
</organism>